<reference evidence="1" key="1">
    <citation type="submission" date="2019-06" db="EMBL/GenBank/DDBJ databases">
        <authorList>
            <person name="Zheng W."/>
        </authorList>
    </citation>
    <scope>NUCLEOTIDE SEQUENCE</scope>
    <source>
        <strain evidence="1">QDHG01</strain>
    </source>
</reference>
<sequence length="295" mass="34314">MGLKHFFHFLGYIEKLDSITLNFMTIHNYYDIPDNPIRGLIVKNNTTFYNYILFQVKQYSKKLAFTNCHLVGNFTTHFPKIYLSIESLLYQSSNLLDTGEYGKFQNLIELRIVNCNVVRMPKIDEDQKFCQQVCQGVNIQMIYKLIGSDDSSQTSQTLKTLEADLYVGEDLKPDNNHPWKLITSIYDCKLRDHLTKFSFSMIYIFLRSSDPSDFSLPPIFLEISGFRQKLPNTYKAPMPWEDTLRVMTDENGLTIYGYEEVCTIAGSMMIVMQIKLKDVEGRRLTLKFKNGLKLC</sequence>
<organism evidence="1 2">
    <name type="scientific">Halteria grandinella</name>
    <dbReference type="NCBI Taxonomy" id="5974"/>
    <lineage>
        <taxon>Eukaryota</taxon>
        <taxon>Sar</taxon>
        <taxon>Alveolata</taxon>
        <taxon>Ciliophora</taxon>
        <taxon>Intramacronucleata</taxon>
        <taxon>Spirotrichea</taxon>
        <taxon>Stichotrichia</taxon>
        <taxon>Sporadotrichida</taxon>
        <taxon>Halteriidae</taxon>
        <taxon>Halteria</taxon>
    </lineage>
</organism>
<gene>
    <name evidence="1" type="ORF">FGO68_gene16293</name>
</gene>
<comment type="caution">
    <text evidence="1">The sequence shown here is derived from an EMBL/GenBank/DDBJ whole genome shotgun (WGS) entry which is preliminary data.</text>
</comment>
<keyword evidence="2" id="KW-1185">Reference proteome</keyword>
<dbReference type="EMBL" id="RRYP01000545">
    <property type="protein sequence ID" value="TNV87253.1"/>
    <property type="molecule type" value="Genomic_DNA"/>
</dbReference>
<name>A0A8J8P5C9_HALGN</name>
<evidence type="ECO:0000313" key="2">
    <source>
        <dbReference type="Proteomes" id="UP000785679"/>
    </source>
</evidence>
<accession>A0A8J8P5C9</accession>
<proteinExistence type="predicted"/>
<evidence type="ECO:0000313" key="1">
    <source>
        <dbReference type="EMBL" id="TNV87253.1"/>
    </source>
</evidence>
<dbReference type="AlphaFoldDB" id="A0A8J8P5C9"/>
<protein>
    <submittedName>
        <fullName evidence="1">Uncharacterized protein</fullName>
    </submittedName>
</protein>
<dbReference type="Proteomes" id="UP000785679">
    <property type="component" value="Unassembled WGS sequence"/>
</dbReference>